<dbReference type="Pfam" id="PF01637">
    <property type="entry name" value="ATPase_2"/>
    <property type="match status" value="1"/>
</dbReference>
<dbReference type="InterPro" id="IPR011579">
    <property type="entry name" value="ATPase_dom"/>
</dbReference>
<dbReference type="PANTHER" id="PTHR34704">
    <property type="entry name" value="ATPASE"/>
    <property type="match status" value="1"/>
</dbReference>
<dbReference type="InterPro" id="IPR027417">
    <property type="entry name" value="P-loop_NTPase"/>
</dbReference>
<evidence type="ECO:0008006" key="5">
    <source>
        <dbReference type="Google" id="ProtNLM"/>
    </source>
</evidence>
<organism evidence="3 4">
    <name type="scientific">Xylanibacter ruminicola</name>
    <name type="common">Prevotella ruminicola</name>
    <dbReference type="NCBI Taxonomy" id="839"/>
    <lineage>
        <taxon>Bacteria</taxon>
        <taxon>Pseudomonadati</taxon>
        <taxon>Bacteroidota</taxon>
        <taxon>Bacteroidia</taxon>
        <taxon>Bacteroidales</taxon>
        <taxon>Prevotellaceae</taxon>
        <taxon>Xylanibacter</taxon>
    </lineage>
</organism>
<evidence type="ECO:0000313" key="3">
    <source>
        <dbReference type="EMBL" id="SEA82292.1"/>
    </source>
</evidence>
<dbReference type="GO" id="GO:0005524">
    <property type="term" value="F:ATP binding"/>
    <property type="evidence" value="ECO:0007669"/>
    <property type="project" value="InterPro"/>
</dbReference>
<evidence type="ECO:0000259" key="2">
    <source>
        <dbReference type="Pfam" id="PF03008"/>
    </source>
</evidence>
<dbReference type="Gene3D" id="3.40.50.300">
    <property type="entry name" value="P-loop containing nucleotide triphosphate hydrolases"/>
    <property type="match status" value="1"/>
</dbReference>
<dbReference type="InterPro" id="IPR004256">
    <property type="entry name" value="DUF234"/>
</dbReference>
<gene>
    <name evidence="3" type="ORF">SAMN05216462_2696</name>
</gene>
<dbReference type="SUPFAM" id="SSF52540">
    <property type="entry name" value="P-loop containing nucleoside triphosphate hydrolases"/>
    <property type="match status" value="1"/>
</dbReference>
<feature type="domain" description="DUF234" evidence="2">
    <location>
        <begin position="310"/>
        <end position="406"/>
    </location>
</feature>
<dbReference type="PANTHER" id="PTHR34704:SF1">
    <property type="entry name" value="ATPASE"/>
    <property type="match status" value="1"/>
</dbReference>
<dbReference type="OrthoDB" id="9813134at2"/>
<name>A0A1H4EDD8_XYLRU</name>
<proteinExistence type="predicted"/>
<dbReference type="Pfam" id="PF03008">
    <property type="entry name" value="DUF234"/>
    <property type="match status" value="1"/>
</dbReference>
<dbReference type="RefSeq" id="WP_074761946.1">
    <property type="nucleotide sequence ID" value="NZ_FNRF01000005.1"/>
</dbReference>
<sequence>MEFVDRQKEFSRLQAALKREKPQFIVVYGRRRIGKSTLIKKVMDFERGDIYFLADKTAEPSQRQLFSSLIDMSIEGFSMANYPNWESLLLSLNRSISHRITVCLDEFPYLVKSCPALPSILQRLIDDKKLKYDLIICGSSQQMMQGVVLDSTEPLYGRADEIMKMKPIAPTFVGQALRCDAEQAVREYAVWGGVPRYWELRENYDSLHAAIENLMLTSEGTLYDEPSRLLQDEMRDTVQASSILSYIGNGANKLSEIAARAEKQATDITPQLSRLRELGFINKEVPFGESEKKSKKGLYRISDPLLCFHYRYVLPYRSLIELDNSAAVLDVFKKTENEYVSMVWEELCRNHISSQGVDGILYKLASRWWGSYYNEEKGEYIPVELDVVAESFDGKHLFIGECKWQEHIDASEEISRLQKIAKGLPFAKDHEIHYGLFLKETPKNAENARIYYPADVMEK</sequence>
<accession>A0A1H4EDD8</accession>
<feature type="domain" description="ATPase" evidence="1">
    <location>
        <begin position="3"/>
        <end position="168"/>
    </location>
</feature>
<dbReference type="AlphaFoldDB" id="A0A1H4EDD8"/>
<protein>
    <recommendedName>
        <fullName evidence="5">ATP-binding protein</fullName>
    </recommendedName>
</protein>
<dbReference type="EMBL" id="FNRF01000005">
    <property type="protein sequence ID" value="SEA82292.1"/>
    <property type="molecule type" value="Genomic_DNA"/>
</dbReference>
<evidence type="ECO:0000259" key="1">
    <source>
        <dbReference type="Pfam" id="PF01637"/>
    </source>
</evidence>
<reference evidence="3 4" key="1">
    <citation type="submission" date="2016-10" db="EMBL/GenBank/DDBJ databases">
        <authorList>
            <person name="de Groot N.N."/>
        </authorList>
    </citation>
    <scope>NUCLEOTIDE SEQUENCE [LARGE SCALE GENOMIC DNA]</scope>
    <source>
        <strain evidence="3 4">D31d</strain>
    </source>
</reference>
<dbReference type="Proteomes" id="UP000182257">
    <property type="component" value="Unassembled WGS sequence"/>
</dbReference>
<evidence type="ECO:0000313" key="4">
    <source>
        <dbReference type="Proteomes" id="UP000182257"/>
    </source>
</evidence>